<protein>
    <submittedName>
        <fullName evidence="2">M50 family metallopeptidase</fullName>
    </submittedName>
</protein>
<dbReference type="RefSeq" id="WP_190703542.1">
    <property type="nucleotide sequence ID" value="NZ_JAMPKX010000007.1"/>
</dbReference>
<feature type="transmembrane region" description="Helical" evidence="1">
    <location>
        <begin position="308"/>
        <end position="330"/>
    </location>
</feature>
<feature type="transmembrane region" description="Helical" evidence="1">
    <location>
        <begin position="138"/>
        <end position="159"/>
    </location>
</feature>
<feature type="transmembrane region" description="Helical" evidence="1">
    <location>
        <begin position="276"/>
        <end position="301"/>
    </location>
</feature>
<keyword evidence="1" id="KW-0472">Membrane</keyword>
<keyword evidence="1" id="KW-1133">Transmembrane helix</keyword>
<name>A0ABV0K671_9CYAN</name>
<reference evidence="2 3" key="1">
    <citation type="submission" date="2022-04" db="EMBL/GenBank/DDBJ databases">
        <title>Positive selection, recombination, and allopatry shape intraspecific diversity of widespread and dominant cyanobacteria.</title>
        <authorList>
            <person name="Wei J."/>
            <person name="Shu W."/>
            <person name="Hu C."/>
        </authorList>
    </citation>
    <scope>NUCLEOTIDE SEQUENCE [LARGE SCALE GENOMIC DNA]</scope>
    <source>
        <strain evidence="2 3">DQ-A4</strain>
    </source>
</reference>
<gene>
    <name evidence="2" type="ORF">NC992_15460</name>
</gene>
<sequence length="336" mass="36973">MAATFLWLLVPNAPDVPDNGPFAGVSIQTEQSGPLHLPNRSFRCTETEQEFQCQIDIQDQLLTLNLTKGQGYPYDLSNCRASYSGQAVDCREAGQNYAPTLAKLYEVTNLNLSPQQIQSVRQTYWGINTLMQVGEVRLIWISAGLSITAGISAAFFTWLHSGVWSKGFISFACGFGVYQLVERFLGRVPFDVVTPYGLTPDDWVGVVRGGAIAAGVVAMLLTALFLWKRVNRFGRVLISLITGAGIFSLAWWAFSWNVGYVLPLFGWANQLIQRGHLLALFFTSLSALVAIAAVILIWIYTNSSIRKFLCLGSGFGAAALASHLFMYLLLDLGYTD</sequence>
<evidence type="ECO:0000256" key="1">
    <source>
        <dbReference type="SAM" id="Phobius"/>
    </source>
</evidence>
<feature type="transmembrane region" description="Helical" evidence="1">
    <location>
        <begin position="236"/>
        <end position="256"/>
    </location>
</feature>
<evidence type="ECO:0000313" key="2">
    <source>
        <dbReference type="EMBL" id="MEP0948281.1"/>
    </source>
</evidence>
<feature type="transmembrane region" description="Helical" evidence="1">
    <location>
        <begin position="206"/>
        <end position="227"/>
    </location>
</feature>
<organism evidence="2 3">
    <name type="scientific">Leptolyngbya subtilissima DQ-A4</name>
    <dbReference type="NCBI Taxonomy" id="2933933"/>
    <lineage>
        <taxon>Bacteria</taxon>
        <taxon>Bacillati</taxon>
        <taxon>Cyanobacteriota</taxon>
        <taxon>Cyanophyceae</taxon>
        <taxon>Leptolyngbyales</taxon>
        <taxon>Leptolyngbyaceae</taxon>
        <taxon>Leptolyngbya group</taxon>
        <taxon>Leptolyngbya</taxon>
    </lineage>
</organism>
<evidence type="ECO:0000313" key="3">
    <source>
        <dbReference type="Proteomes" id="UP001482513"/>
    </source>
</evidence>
<proteinExistence type="predicted"/>
<accession>A0ABV0K671</accession>
<keyword evidence="1" id="KW-0812">Transmembrane</keyword>
<dbReference type="Proteomes" id="UP001482513">
    <property type="component" value="Unassembled WGS sequence"/>
</dbReference>
<comment type="caution">
    <text evidence="2">The sequence shown here is derived from an EMBL/GenBank/DDBJ whole genome shotgun (WGS) entry which is preliminary data.</text>
</comment>
<dbReference type="EMBL" id="JAMPKX010000007">
    <property type="protein sequence ID" value="MEP0948281.1"/>
    <property type="molecule type" value="Genomic_DNA"/>
</dbReference>
<keyword evidence="3" id="KW-1185">Reference proteome</keyword>